<keyword evidence="6 7" id="KW-0472">Membrane</keyword>
<evidence type="ECO:0000256" key="6">
    <source>
        <dbReference type="ARBA" id="ARBA00023136"/>
    </source>
</evidence>
<keyword evidence="8" id="KW-0449">Lipoprotein</keyword>
<organism evidence="8 9">
    <name type="scientific">Coprothermobacter proteolyticus (strain ATCC 35245 / DSM 5265 / OCM 4 / BT)</name>
    <dbReference type="NCBI Taxonomy" id="309798"/>
    <lineage>
        <taxon>Bacteria</taxon>
        <taxon>Pseudomonadati</taxon>
        <taxon>Coprothermobacterota</taxon>
        <taxon>Coprothermobacteria</taxon>
        <taxon>Coprothermobacterales</taxon>
        <taxon>Coprothermobacteraceae</taxon>
        <taxon>Coprothermobacter</taxon>
    </lineage>
</organism>
<keyword evidence="5 7" id="KW-1133">Transmembrane helix</keyword>
<feature type="binding site" evidence="7">
    <location>
        <position position="161"/>
    </location>
    <ligand>
        <name>a 1,2-diacyl-sn-glycero-3-phospho-(1'-sn-glycerol)</name>
        <dbReference type="ChEBI" id="CHEBI:64716"/>
    </ligand>
</feature>
<keyword evidence="2 7" id="KW-1003">Cell membrane</keyword>
<reference evidence="9" key="1">
    <citation type="submission" date="2008-08" db="EMBL/GenBank/DDBJ databases">
        <title>The complete genome sequence of Coprothermobacter proteolyticus strain ATCC 5245 / DSM 5265 / BT.</title>
        <authorList>
            <person name="Dodson R.J."/>
            <person name="Durkin A.S."/>
            <person name="Wu M."/>
            <person name="Eisen J."/>
            <person name="Sutton G."/>
        </authorList>
    </citation>
    <scope>NUCLEOTIDE SEQUENCE [LARGE SCALE GENOMIC DNA]</scope>
    <source>
        <strain evidence="9">ATCC 35245 / DSM 5265 / OCM 4 / BT</strain>
    </source>
</reference>
<feature type="transmembrane region" description="Helical" evidence="7">
    <location>
        <begin position="145"/>
        <end position="166"/>
    </location>
</feature>
<evidence type="ECO:0000313" key="9">
    <source>
        <dbReference type="Proteomes" id="UP000001732"/>
    </source>
</evidence>
<keyword evidence="9" id="KW-1185">Reference proteome</keyword>
<keyword evidence="4 7" id="KW-0812">Transmembrane</keyword>
<evidence type="ECO:0000256" key="5">
    <source>
        <dbReference type="ARBA" id="ARBA00022989"/>
    </source>
</evidence>
<reference evidence="8 9" key="2">
    <citation type="journal article" date="2014" name="Genome Announc.">
        <title>Complete Genome Sequence of Coprothermobacter proteolyticus DSM 5265.</title>
        <authorList>
            <person name="Alexiev A."/>
            <person name="Coil D.A."/>
            <person name="Badger J.H."/>
            <person name="Enticknap J."/>
            <person name="Ward N."/>
            <person name="Robb F.T."/>
            <person name="Eisen J.A."/>
        </authorList>
    </citation>
    <scope>NUCLEOTIDE SEQUENCE [LARGE SCALE GENOMIC DNA]</scope>
    <source>
        <strain evidence="9">ATCC 35245 / DSM 5265 / OCM 4 / BT</strain>
    </source>
</reference>
<feature type="transmembrane region" description="Helical" evidence="7">
    <location>
        <begin position="39"/>
        <end position="62"/>
    </location>
</feature>
<keyword evidence="3 7" id="KW-0808">Transferase</keyword>
<dbReference type="EC" id="2.5.1.145" evidence="7"/>
<dbReference type="STRING" id="309798.COPRO5265_1287"/>
<dbReference type="GO" id="GO:0005886">
    <property type="term" value="C:plasma membrane"/>
    <property type="evidence" value="ECO:0007669"/>
    <property type="project" value="UniProtKB-SubCell"/>
</dbReference>
<keyword evidence="8" id="KW-0328">Glycosyltransferase</keyword>
<evidence type="ECO:0000256" key="7">
    <source>
        <dbReference type="HAMAP-Rule" id="MF_01147"/>
    </source>
</evidence>
<evidence type="ECO:0000256" key="1">
    <source>
        <dbReference type="ARBA" id="ARBA00007150"/>
    </source>
</evidence>
<evidence type="ECO:0000256" key="2">
    <source>
        <dbReference type="ARBA" id="ARBA00022475"/>
    </source>
</evidence>
<comment type="subcellular location">
    <subcellularLocation>
        <location evidence="7">Cell membrane</location>
        <topology evidence="7">Multi-pass membrane protein</topology>
    </subcellularLocation>
</comment>
<feature type="transmembrane region" description="Helical" evidence="7">
    <location>
        <begin position="202"/>
        <end position="221"/>
    </location>
</feature>
<feature type="transmembrane region" description="Helical" evidence="7">
    <location>
        <begin position="256"/>
        <end position="278"/>
    </location>
</feature>
<feature type="transmembrane region" description="Helical" evidence="7">
    <location>
        <begin position="113"/>
        <end position="138"/>
    </location>
</feature>
<dbReference type="EMBL" id="CP001145">
    <property type="protein sequence ID" value="ACI17341.1"/>
    <property type="molecule type" value="Genomic_DNA"/>
</dbReference>
<comment type="function">
    <text evidence="7">Catalyzes the transfer of the diacylglyceryl group from phosphatidylglycerol to the sulfhydryl group of the N-terminal cysteine of a prolipoprotein, the first step in the formation of mature lipoproteins.</text>
</comment>
<feature type="transmembrane region" description="Helical" evidence="7">
    <location>
        <begin position="7"/>
        <end position="27"/>
    </location>
</feature>
<dbReference type="GO" id="GO:0042158">
    <property type="term" value="P:lipoprotein biosynthetic process"/>
    <property type="evidence" value="ECO:0007669"/>
    <property type="project" value="UniProtKB-UniRule"/>
</dbReference>
<dbReference type="PANTHER" id="PTHR30589">
    <property type="entry name" value="PROLIPOPROTEIN DIACYLGLYCERYL TRANSFERASE"/>
    <property type="match status" value="1"/>
</dbReference>
<dbReference type="AlphaFoldDB" id="B5Y9Z3"/>
<evidence type="ECO:0000313" key="8">
    <source>
        <dbReference type="EMBL" id="ACI17341.1"/>
    </source>
</evidence>
<dbReference type="OrthoDB" id="871140at2"/>
<dbReference type="GO" id="GO:0008961">
    <property type="term" value="F:phosphatidylglycerol-prolipoprotein diacylglyceryl transferase activity"/>
    <property type="evidence" value="ECO:0007669"/>
    <property type="project" value="UniProtKB-UniRule"/>
</dbReference>
<evidence type="ECO:0000256" key="4">
    <source>
        <dbReference type="ARBA" id="ARBA00022692"/>
    </source>
</evidence>
<dbReference type="Proteomes" id="UP000001732">
    <property type="component" value="Chromosome"/>
</dbReference>
<dbReference type="PANTHER" id="PTHR30589:SF0">
    <property type="entry name" value="PHOSPHATIDYLGLYCEROL--PROLIPOPROTEIN DIACYLGLYCERYL TRANSFERASE"/>
    <property type="match status" value="1"/>
</dbReference>
<dbReference type="eggNOG" id="COG0682">
    <property type="taxonomic scope" value="Bacteria"/>
</dbReference>
<dbReference type="InterPro" id="IPR001640">
    <property type="entry name" value="Lgt"/>
</dbReference>
<dbReference type="HOGENOM" id="CLU_013386_1_2_9"/>
<proteinExistence type="inferred from homology"/>
<gene>
    <name evidence="7 8" type="primary">lgt</name>
    <name evidence="8" type="ordered locus">COPRO5265_1287</name>
</gene>
<comment type="pathway">
    <text evidence="7">Protein modification; lipoprotein biosynthesis (diacylglyceryl transfer).</text>
</comment>
<comment type="similarity">
    <text evidence="1 7">Belongs to the Lgt family.</text>
</comment>
<dbReference type="Pfam" id="PF01790">
    <property type="entry name" value="LGT"/>
    <property type="match status" value="1"/>
</dbReference>
<protein>
    <recommendedName>
        <fullName evidence="7">Phosphatidylglycerol--prolipoprotein diacylglyceryl transferase</fullName>
        <ecNumber evidence="7">2.5.1.145</ecNumber>
    </recommendedName>
</protein>
<name>B5Y9Z3_COPPD</name>
<comment type="catalytic activity">
    <reaction evidence="7">
        <text>L-cysteinyl-[prolipoprotein] + a 1,2-diacyl-sn-glycero-3-phospho-(1'-sn-glycerol) = an S-1,2-diacyl-sn-glyceryl-L-cysteinyl-[prolipoprotein] + sn-glycerol 1-phosphate + H(+)</text>
        <dbReference type="Rhea" id="RHEA:56712"/>
        <dbReference type="Rhea" id="RHEA-COMP:14679"/>
        <dbReference type="Rhea" id="RHEA-COMP:14680"/>
        <dbReference type="ChEBI" id="CHEBI:15378"/>
        <dbReference type="ChEBI" id="CHEBI:29950"/>
        <dbReference type="ChEBI" id="CHEBI:57685"/>
        <dbReference type="ChEBI" id="CHEBI:64716"/>
        <dbReference type="ChEBI" id="CHEBI:140658"/>
        <dbReference type="EC" id="2.5.1.145"/>
    </reaction>
</comment>
<dbReference type="PROSITE" id="PS01311">
    <property type="entry name" value="LGT"/>
    <property type="match status" value="1"/>
</dbReference>
<dbReference type="NCBIfam" id="TIGR00544">
    <property type="entry name" value="lgt"/>
    <property type="match status" value="1"/>
</dbReference>
<dbReference type="KEGG" id="cpo:COPRO5265_1287"/>
<dbReference type="UniPathway" id="UPA00664"/>
<sequence length="295" mass="33434">MRKIRLFYSFLWLVFILLSAYVFTFFPGTKTIPNKLGPFQLYAIMITMGAIFAYLAALLLGPVKGIEEELIDKFALVAIPFGLVGARLGFVLQNAEYYQNHPLEVIGITPDGFGLSGLSIHGVIVAGVLCLLLFYGWVGLRTLDLGDLGATILLIGQAFGRFGNFFNQELYGYPTSVPWKMFIDPAHRLAGYYDQAFYHPTFFYEGFLCLLGATILAYRFLHKRRFRGQIVLEYLMLYSLIRFVVEFFRIEPPSLWGLHTAQLLSLVIIVLCGIMYVLTLRFGQKLFVGEARQTP</sequence>
<feature type="transmembrane region" description="Helical" evidence="7">
    <location>
        <begin position="230"/>
        <end position="250"/>
    </location>
</feature>
<feature type="transmembrane region" description="Helical" evidence="7">
    <location>
        <begin position="74"/>
        <end position="93"/>
    </location>
</feature>
<dbReference type="RefSeq" id="WP_012543993.1">
    <property type="nucleotide sequence ID" value="NC_011295.1"/>
</dbReference>
<evidence type="ECO:0000256" key="3">
    <source>
        <dbReference type="ARBA" id="ARBA00022679"/>
    </source>
</evidence>
<dbReference type="HAMAP" id="MF_01147">
    <property type="entry name" value="Lgt"/>
    <property type="match status" value="1"/>
</dbReference>
<accession>B5Y9Z3</accession>